<dbReference type="Proteomes" id="UP000032408">
    <property type="component" value="Chromosome"/>
</dbReference>
<sequence length="66" mass="7852">MNEKVFCAWCQQWKHGHKVKTINHTYEDDLGSEEWKTYKIKIHKHHKGNQLCKGSDKMVTIKPKNS</sequence>
<organism evidence="1 2">
    <name type="scientific">Nitrosopumilus adriaticus</name>
    <dbReference type="NCBI Taxonomy" id="1580092"/>
    <lineage>
        <taxon>Archaea</taxon>
        <taxon>Nitrososphaerota</taxon>
        <taxon>Nitrososphaeria</taxon>
        <taxon>Nitrosopumilales</taxon>
        <taxon>Nitrosopumilaceae</taxon>
        <taxon>Nitrosopumilus</taxon>
    </lineage>
</organism>
<protein>
    <submittedName>
        <fullName evidence="1">Uncharacterized protein</fullName>
    </submittedName>
</protein>
<dbReference type="RefSeq" id="WP_048116344.1">
    <property type="nucleotide sequence ID" value="NZ_CP011070.1"/>
</dbReference>
<evidence type="ECO:0000313" key="2">
    <source>
        <dbReference type="Proteomes" id="UP000032408"/>
    </source>
</evidence>
<dbReference type="GeneID" id="24820555"/>
<dbReference type="EMBL" id="CP011070">
    <property type="protein sequence ID" value="AJW71051.1"/>
    <property type="molecule type" value="Genomic_DNA"/>
</dbReference>
<accession>A0A0D5C2V9</accession>
<dbReference type="HOGENOM" id="CLU_2820608_0_0_2"/>
<reference evidence="1 2" key="2">
    <citation type="journal article" date="2016" name="ISME J.">
        <title>Physiological and genomic characterization of two novel marine thaumarchaeal strains indicates niche differentiation.</title>
        <authorList>
            <person name="Bayer B."/>
            <person name="Vojvoda J."/>
            <person name="Offre P."/>
            <person name="Alves R.J."/>
            <person name="Elisabeth N.H."/>
            <person name="Garcia J.A."/>
            <person name="Volland J.M."/>
            <person name="Srivastava A."/>
            <person name="Schleper C."/>
            <person name="Herndl G.J."/>
        </authorList>
    </citation>
    <scope>NUCLEOTIDE SEQUENCE [LARGE SCALE GENOMIC DNA]</scope>
    <source>
        <strain evidence="1 2">NF5</strain>
    </source>
</reference>
<evidence type="ECO:0000313" key="1">
    <source>
        <dbReference type="EMBL" id="AJW71051.1"/>
    </source>
</evidence>
<keyword evidence="2" id="KW-1185">Reference proteome</keyword>
<gene>
    <name evidence="1" type="ORF">NADRNF5_1365</name>
</gene>
<proteinExistence type="predicted"/>
<dbReference type="AlphaFoldDB" id="A0A0D5C2V9"/>
<name>A0A0D5C2V9_9ARCH</name>
<dbReference type="KEGG" id="nin:NADRNF5_1365"/>
<dbReference type="STRING" id="1580092.NADRNF5_1365"/>
<reference evidence="2" key="1">
    <citation type="submission" date="2015-03" db="EMBL/GenBank/DDBJ databases">
        <title>Characterization of two novel Thaumarchaeota isolated from the Northern Adriatic Sea.</title>
        <authorList>
            <person name="Bayer B."/>
            <person name="Vojvoda J."/>
            <person name="Offre P."/>
            <person name="Srivastava A."/>
            <person name="Elisabeth N."/>
            <person name="Garcia J.A.L."/>
            <person name="Schleper C."/>
            <person name="Herndl G.J."/>
        </authorList>
    </citation>
    <scope>NUCLEOTIDE SEQUENCE [LARGE SCALE GENOMIC DNA]</scope>
    <source>
        <strain evidence="2">NF5</strain>
    </source>
</reference>